<dbReference type="RefSeq" id="XP_014653240.1">
    <property type="nucleotide sequence ID" value="XM_014797754.1"/>
</dbReference>
<dbReference type="AlphaFoldDB" id="A0A081CPG4"/>
<reference evidence="1" key="1">
    <citation type="submission" date="2014-07" db="EMBL/GenBank/DDBJ databases">
        <title>Draft genome sequence of the yeast Pseudozyma antarctica JCM 10317 known as a producer of lipase B which used in a wide range of industrial applications.</title>
        <authorList>
            <person name="Morita T."/>
            <person name="Saika A."/>
            <person name="Koike H."/>
        </authorList>
    </citation>
    <scope>NUCLEOTIDE SEQUENCE</scope>
    <source>
        <strain evidence="1">JCM 10317</strain>
    </source>
</reference>
<evidence type="ECO:0000313" key="1">
    <source>
        <dbReference type="EMBL" id="GAK68560.1"/>
    </source>
</evidence>
<sequence>ASAQLVADILTGQLKQEDQWLAKELDPLRFTGKDASTLERTALGTYNDIYNKNASISH</sequence>
<keyword evidence="2" id="KW-1185">Reference proteome</keyword>
<protein>
    <submittedName>
        <fullName evidence="1">Uncharacterized protein</fullName>
    </submittedName>
</protein>
<dbReference type="HOGENOM" id="CLU_2984433_0_0_1"/>
<dbReference type="GeneID" id="26307606"/>
<dbReference type="EMBL" id="DF830240">
    <property type="protein sequence ID" value="GAK68560.1"/>
    <property type="molecule type" value="Genomic_DNA"/>
</dbReference>
<accession>A0A081CPG4</accession>
<dbReference type="Proteomes" id="UP000053758">
    <property type="component" value="Unassembled WGS sequence"/>
</dbReference>
<evidence type="ECO:0000313" key="2">
    <source>
        <dbReference type="Proteomes" id="UP000053758"/>
    </source>
</evidence>
<gene>
    <name evidence="1" type="ORF">PAN0_173c6830</name>
</gene>
<organism evidence="1">
    <name type="scientific">Pseudozyma antarctica</name>
    <name type="common">Yeast</name>
    <name type="synonym">Candida antarctica</name>
    <dbReference type="NCBI Taxonomy" id="84753"/>
    <lineage>
        <taxon>Eukaryota</taxon>
        <taxon>Fungi</taxon>
        <taxon>Dikarya</taxon>
        <taxon>Basidiomycota</taxon>
        <taxon>Ustilaginomycotina</taxon>
        <taxon>Ustilaginomycetes</taxon>
        <taxon>Ustilaginales</taxon>
        <taxon>Ustilaginaceae</taxon>
        <taxon>Moesziomyces</taxon>
    </lineage>
</organism>
<proteinExistence type="predicted"/>
<name>A0A081CPG4_PSEA2</name>
<feature type="non-terminal residue" evidence="1">
    <location>
        <position position="1"/>
    </location>
</feature>